<dbReference type="InterPro" id="IPR036709">
    <property type="entry name" value="Autotransporte_beta_dom_sf"/>
</dbReference>
<proteinExistence type="predicted"/>
<dbReference type="Proteomes" id="UP000036166">
    <property type="component" value="Unassembled WGS sequence"/>
</dbReference>
<comment type="caution">
    <text evidence="2">The sequence shown here is derived from an EMBL/GenBank/DDBJ whole genome shotgun (WGS) entry which is preliminary data.</text>
</comment>
<dbReference type="PATRIC" id="fig|328812.4.peg.1470"/>
<gene>
    <name evidence="2" type="ORF">ACM15_06500</name>
</gene>
<dbReference type="Pfam" id="PF12099">
    <property type="entry name" value="DUF3575"/>
    <property type="match status" value="1"/>
</dbReference>
<dbReference type="SUPFAM" id="SSF103515">
    <property type="entry name" value="Autotransporter"/>
    <property type="match status" value="1"/>
</dbReference>
<dbReference type="RefSeq" id="WP_048314823.1">
    <property type="nucleotide sequence ID" value="NZ_LFJV01000016.1"/>
</dbReference>
<evidence type="ECO:0000313" key="2">
    <source>
        <dbReference type="EMBL" id="KMM34536.1"/>
    </source>
</evidence>
<dbReference type="InterPro" id="IPR021958">
    <property type="entry name" value="DUF3575"/>
</dbReference>
<name>A0A0J6CEE0_9BACT</name>
<evidence type="ECO:0000313" key="3">
    <source>
        <dbReference type="Proteomes" id="UP000036166"/>
    </source>
</evidence>
<keyword evidence="1" id="KW-0732">Signal</keyword>
<organism evidence="2 3">
    <name type="scientific">Parabacteroides goldsteinii</name>
    <dbReference type="NCBI Taxonomy" id="328812"/>
    <lineage>
        <taxon>Bacteria</taxon>
        <taxon>Pseudomonadati</taxon>
        <taxon>Bacteroidota</taxon>
        <taxon>Bacteroidia</taxon>
        <taxon>Bacteroidales</taxon>
        <taxon>Tannerellaceae</taxon>
        <taxon>Parabacteroides</taxon>
    </lineage>
</organism>
<dbReference type="Gene3D" id="2.40.128.130">
    <property type="entry name" value="Autotransporter beta-domain"/>
    <property type="match status" value="1"/>
</dbReference>
<protein>
    <recommendedName>
        <fullName evidence="4">DUF3575 domain-containing protein</fullName>
    </recommendedName>
</protein>
<evidence type="ECO:0008006" key="4">
    <source>
        <dbReference type="Google" id="ProtNLM"/>
    </source>
</evidence>
<feature type="signal peptide" evidence="1">
    <location>
        <begin position="1"/>
        <end position="22"/>
    </location>
</feature>
<dbReference type="EMBL" id="LFJV01000016">
    <property type="protein sequence ID" value="KMM34536.1"/>
    <property type="molecule type" value="Genomic_DNA"/>
</dbReference>
<feature type="chain" id="PRO_5005268665" description="DUF3575 domain-containing protein" evidence="1">
    <location>
        <begin position="23"/>
        <end position="195"/>
    </location>
</feature>
<evidence type="ECO:0000256" key="1">
    <source>
        <dbReference type="SAM" id="SignalP"/>
    </source>
</evidence>
<sequence>MDIRYVLILLLASFLSTLTCVAQKVTAKTNLFYGAYSLTPNLGVELSLSPRSTLDLSGGYNWFTSGKSATNKKLVHWLGMAEYRYWTCEKFNGHFFGVHALGGQYNIAGHDLPLLFGKHSKQYRFEGWGAGAGVSYGYQYIISNRWSAEATIGVGYARLHYDKFRCETCGDKIGTENRNYWGPTKVGISIMYFFK</sequence>
<dbReference type="AlphaFoldDB" id="A0A0J6CEE0"/>
<reference evidence="2 3" key="1">
    <citation type="submission" date="2015-06" db="EMBL/GenBank/DDBJ databases">
        <title>Draft Genome Sequence of Parabacteroides goldsteinii with Putative Novel Metallo-Beta-Lactamases Isolated from a Blood Culture from a Human Patient.</title>
        <authorList>
            <person name="Krogh T.J."/>
            <person name="Agergaard C.N."/>
            <person name="Moller-Jensen J."/>
            <person name="Justesen U.S."/>
        </authorList>
    </citation>
    <scope>NUCLEOTIDE SEQUENCE [LARGE SCALE GENOMIC DNA]</scope>
    <source>
        <strain evidence="2 3">910340</strain>
    </source>
</reference>
<accession>A0A0J6CEE0</accession>